<evidence type="ECO:0000256" key="1">
    <source>
        <dbReference type="SAM" id="MobiDB-lite"/>
    </source>
</evidence>
<keyword evidence="3" id="KW-1185">Reference proteome</keyword>
<dbReference type="EMBL" id="BKCP01010070">
    <property type="protein sequence ID" value="GER51991.1"/>
    <property type="molecule type" value="Genomic_DNA"/>
</dbReference>
<sequence length="485" mass="53199">SRFLTRIGNKDPRNGAVLLSSSRSSASRAVECAAGNVQRQISSLESLFCYDKPIPEQIIEKPVGACLPEKDVGKNPRCLSCQTKGAILCATCSGSGLYVDSILESQGITVKVRCLGKPPNRISNKEVVEERGIQCARNVVAGDIFELASWTRSKVVISRTVKYPTKKAYTETSVANLPAQTPPTNPHTAPLATPHRKQNELVRSRSIKSSIPARPNISHVSPEARIIPFPYTPTCTNPHLFPYATALDEAPTQHPAHENMNSSESPETDPTARPAARAAVTAGTRIEPAQMLPIEFRAVAFATGPKSTSTPHANCMYLTCETATCIVFLIICIVHTRLARIKKTNKGSSLVVEFPKPDMSRDEKRMLAQTDMITADFVFGGWYAREIERIFVAWRDCVTEQIIVRTPAARLVGVPIKTSSMPYAQVRSGLSQNVVLKSAESPDRAVVERVMAYHILGWKFRAGPGKRAARIARKAMRAVIRRRCA</sequence>
<dbReference type="Proteomes" id="UP000325081">
    <property type="component" value="Unassembled WGS sequence"/>
</dbReference>
<feature type="non-terminal residue" evidence="2">
    <location>
        <position position="485"/>
    </location>
</feature>
<accession>A0A5A7R6U5</accession>
<dbReference type="OrthoDB" id="1861518at2759"/>
<reference evidence="3" key="1">
    <citation type="journal article" date="2019" name="Curr. Biol.">
        <title>Genome Sequence of Striga asiatica Provides Insight into the Evolution of Plant Parasitism.</title>
        <authorList>
            <person name="Yoshida S."/>
            <person name="Kim S."/>
            <person name="Wafula E.K."/>
            <person name="Tanskanen J."/>
            <person name="Kim Y.M."/>
            <person name="Honaas L."/>
            <person name="Yang Z."/>
            <person name="Spallek T."/>
            <person name="Conn C.E."/>
            <person name="Ichihashi Y."/>
            <person name="Cheong K."/>
            <person name="Cui S."/>
            <person name="Der J.P."/>
            <person name="Gundlach H."/>
            <person name="Jiao Y."/>
            <person name="Hori C."/>
            <person name="Ishida J.K."/>
            <person name="Kasahara H."/>
            <person name="Kiba T."/>
            <person name="Kim M.S."/>
            <person name="Koo N."/>
            <person name="Laohavisit A."/>
            <person name="Lee Y.H."/>
            <person name="Lumba S."/>
            <person name="McCourt P."/>
            <person name="Mortimer J.C."/>
            <person name="Mutuku J.M."/>
            <person name="Nomura T."/>
            <person name="Sasaki-Sekimoto Y."/>
            <person name="Seto Y."/>
            <person name="Wang Y."/>
            <person name="Wakatake T."/>
            <person name="Sakakibara H."/>
            <person name="Demura T."/>
            <person name="Yamaguchi S."/>
            <person name="Yoneyama K."/>
            <person name="Manabe R.I."/>
            <person name="Nelson D.C."/>
            <person name="Schulman A.H."/>
            <person name="Timko M.P."/>
            <person name="dePamphilis C.W."/>
            <person name="Choi D."/>
            <person name="Shirasu K."/>
        </authorList>
    </citation>
    <scope>NUCLEOTIDE SEQUENCE [LARGE SCALE GENOMIC DNA]</scope>
    <source>
        <strain evidence="3">cv. UVA1</strain>
    </source>
</reference>
<feature type="non-terminal residue" evidence="2">
    <location>
        <position position="1"/>
    </location>
</feature>
<comment type="caution">
    <text evidence="2">The sequence shown here is derived from an EMBL/GenBank/DDBJ whole genome shotgun (WGS) entry which is preliminary data.</text>
</comment>
<evidence type="ECO:0000313" key="2">
    <source>
        <dbReference type="EMBL" id="GER51991.1"/>
    </source>
</evidence>
<protein>
    <submittedName>
        <fullName evidence="2">DnaJ/Hsp40 cysteine-rich domain superfamily protein</fullName>
    </submittedName>
</protein>
<feature type="region of interest" description="Disordered" evidence="1">
    <location>
        <begin position="252"/>
        <end position="272"/>
    </location>
</feature>
<organism evidence="2 3">
    <name type="scientific">Striga asiatica</name>
    <name type="common">Asiatic witchweed</name>
    <name type="synonym">Buchnera asiatica</name>
    <dbReference type="NCBI Taxonomy" id="4170"/>
    <lineage>
        <taxon>Eukaryota</taxon>
        <taxon>Viridiplantae</taxon>
        <taxon>Streptophyta</taxon>
        <taxon>Embryophyta</taxon>
        <taxon>Tracheophyta</taxon>
        <taxon>Spermatophyta</taxon>
        <taxon>Magnoliopsida</taxon>
        <taxon>eudicotyledons</taxon>
        <taxon>Gunneridae</taxon>
        <taxon>Pentapetalae</taxon>
        <taxon>asterids</taxon>
        <taxon>lamiids</taxon>
        <taxon>Lamiales</taxon>
        <taxon>Orobanchaceae</taxon>
        <taxon>Buchnereae</taxon>
        <taxon>Striga</taxon>
    </lineage>
</organism>
<evidence type="ECO:0000313" key="3">
    <source>
        <dbReference type="Proteomes" id="UP000325081"/>
    </source>
</evidence>
<name>A0A5A7R6U5_STRAF</name>
<gene>
    <name evidence="2" type="ORF">STAS_29413</name>
</gene>
<proteinExistence type="predicted"/>
<feature type="region of interest" description="Disordered" evidence="1">
    <location>
        <begin position="176"/>
        <end position="198"/>
    </location>
</feature>
<dbReference type="AlphaFoldDB" id="A0A5A7R6U5"/>